<accession>A0ACC2S183</accession>
<gene>
    <name evidence="1" type="ORF">DSO57_1036337</name>
</gene>
<organism evidence="1 2">
    <name type="scientific">Entomophthora muscae</name>
    <dbReference type="NCBI Taxonomy" id="34485"/>
    <lineage>
        <taxon>Eukaryota</taxon>
        <taxon>Fungi</taxon>
        <taxon>Fungi incertae sedis</taxon>
        <taxon>Zoopagomycota</taxon>
        <taxon>Entomophthoromycotina</taxon>
        <taxon>Entomophthoromycetes</taxon>
        <taxon>Entomophthorales</taxon>
        <taxon>Entomophthoraceae</taxon>
        <taxon>Entomophthora</taxon>
    </lineage>
</organism>
<keyword evidence="2" id="KW-1185">Reference proteome</keyword>
<evidence type="ECO:0000313" key="1">
    <source>
        <dbReference type="EMBL" id="KAJ9056122.1"/>
    </source>
</evidence>
<protein>
    <submittedName>
        <fullName evidence="1">Uncharacterized protein</fullName>
    </submittedName>
</protein>
<dbReference type="Proteomes" id="UP001165960">
    <property type="component" value="Unassembled WGS sequence"/>
</dbReference>
<dbReference type="EMBL" id="QTSX02006026">
    <property type="protein sequence ID" value="KAJ9056122.1"/>
    <property type="molecule type" value="Genomic_DNA"/>
</dbReference>
<reference evidence="1" key="1">
    <citation type="submission" date="2022-04" db="EMBL/GenBank/DDBJ databases">
        <title>Genome of the entomopathogenic fungus Entomophthora muscae.</title>
        <authorList>
            <person name="Elya C."/>
            <person name="Lovett B.R."/>
            <person name="Lee E."/>
            <person name="Macias A.M."/>
            <person name="Hajek A.E."/>
            <person name="De Bivort B.L."/>
            <person name="Kasson M.T."/>
            <person name="De Fine Licht H.H."/>
            <person name="Stajich J.E."/>
        </authorList>
    </citation>
    <scope>NUCLEOTIDE SEQUENCE</scope>
    <source>
        <strain evidence="1">Berkeley</strain>
    </source>
</reference>
<evidence type="ECO:0000313" key="2">
    <source>
        <dbReference type="Proteomes" id="UP001165960"/>
    </source>
</evidence>
<sequence>MKGSSTALEAIQERGHQASVYPAGHTEIHLADVVFFNIRDTQWERLSQAFNNLYLGVLDHNFLFGRQMVAVRNCAINAILIWPSNIDSCKDLTGFAFEFGNSFPSANGSGPIFTHSRLSYLSVVDPGMTLSQRDTLCHSVFLMSDHRPLSTI</sequence>
<comment type="caution">
    <text evidence="1">The sequence shown here is derived from an EMBL/GenBank/DDBJ whole genome shotgun (WGS) entry which is preliminary data.</text>
</comment>
<proteinExistence type="predicted"/>
<name>A0ACC2S183_9FUNG</name>